<proteinExistence type="predicted"/>
<reference evidence="2 3" key="1">
    <citation type="journal article" date="2012" name="Genome Biol.">
        <title>Genome and low-iron response of an oceanic diatom adapted to chronic iron limitation.</title>
        <authorList>
            <person name="Lommer M."/>
            <person name="Specht M."/>
            <person name="Roy A.S."/>
            <person name="Kraemer L."/>
            <person name="Andreson R."/>
            <person name="Gutowska M.A."/>
            <person name="Wolf J."/>
            <person name="Bergner S.V."/>
            <person name="Schilhabel M.B."/>
            <person name="Klostermeier U.C."/>
            <person name="Beiko R.G."/>
            <person name="Rosenstiel P."/>
            <person name="Hippler M."/>
            <person name="Laroche J."/>
        </authorList>
    </citation>
    <scope>NUCLEOTIDE SEQUENCE [LARGE SCALE GENOMIC DNA]</scope>
    <source>
        <strain evidence="2 3">CCMP1005</strain>
    </source>
</reference>
<dbReference type="AlphaFoldDB" id="K0TFW0"/>
<feature type="compositionally biased region" description="Basic residues" evidence="1">
    <location>
        <begin position="36"/>
        <end position="52"/>
    </location>
</feature>
<dbReference type="EMBL" id="AGNL01002444">
    <property type="protein sequence ID" value="EJK76215.1"/>
    <property type="molecule type" value="Genomic_DNA"/>
</dbReference>
<evidence type="ECO:0000256" key="1">
    <source>
        <dbReference type="SAM" id="MobiDB-lite"/>
    </source>
</evidence>
<feature type="region of interest" description="Disordered" evidence="1">
    <location>
        <begin position="32"/>
        <end position="53"/>
    </location>
</feature>
<dbReference type="eggNOG" id="ENOG502RIE8">
    <property type="taxonomic scope" value="Eukaryota"/>
</dbReference>
<evidence type="ECO:0000313" key="2">
    <source>
        <dbReference type="EMBL" id="EJK76215.1"/>
    </source>
</evidence>
<dbReference type="OMA" id="IHYYVVE"/>
<dbReference type="Gene3D" id="3.30.70.141">
    <property type="entry name" value="Nucleoside diphosphate kinase-like domain"/>
    <property type="match status" value="1"/>
</dbReference>
<dbReference type="InterPro" id="IPR036850">
    <property type="entry name" value="NDK-like_dom_sf"/>
</dbReference>
<evidence type="ECO:0008006" key="4">
    <source>
        <dbReference type="Google" id="ProtNLM"/>
    </source>
</evidence>
<accession>K0TFW0</accession>
<organism evidence="2 3">
    <name type="scientific">Thalassiosira oceanica</name>
    <name type="common">Marine diatom</name>
    <dbReference type="NCBI Taxonomy" id="159749"/>
    <lineage>
        <taxon>Eukaryota</taxon>
        <taxon>Sar</taxon>
        <taxon>Stramenopiles</taxon>
        <taxon>Ochrophyta</taxon>
        <taxon>Bacillariophyta</taxon>
        <taxon>Coscinodiscophyceae</taxon>
        <taxon>Thalassiosirophycidae</taxon>
        <taxon>Thalassiosirales</taxon>
        <taxon>Thalassiosiraceae</taxon>
        <taxon>Thalassiosira</taxon>
    </lineage>
</organism>
<gene>
    <name evidence="2" type="ORF">THAOC_02038</name>
</gene>
<sequence>MDEGLTRNLTSHHHWHRSTTTARLAIVRTAREYHTRTRTKQIRRHRSRRQHAPCKQAYRAAKIQVGLQRPLASPHLLSSLPRHSWVPFLSSTPHDGNMNYLMFCGTAAASIWSKKATAAETSSCADLKNSAFVFVKPHANTEATQKMVRETLEAKGIEILSESDISGKTIDEKKLIDQHYYAIASKATILTADKIPVPETKFEETFGEKWSDVLSEGRAANAMQACEKFGCNAEELDAAWQNAKVVKFGGGFYCGLVSVKDQTPLYVFNAFFMVMRSKFVGDCSIHCYEVQWEPSKLSWESFRGELLGPTDPKDAPVGSIRRAILDNYEELGLSSVPNKGDNGVHASASPFEGLAEKCNWLGASAESDPFGKALLDSGLSSKTIAEWSVDPRINLPGGEKGSIFDSVEDLDVGDCLAKLVELNSLNP</sequence>
<comment type="caution">
    <text evidence="2">The sequence shown here is derived from an EMBL/GenBank/DDBJ whole genome shotgun (WGS) entry which is preliminary data.</text>
</comment>
<dbReference type="Proteomes" id="UP000266841">
    <property type="component" value="Unassembled WGS sequence"/>
</dbReference>
<dbReference type="SUPFAM" id="SSF54919">
    <property type="entry name" value="Nucleoside diphosphate kinase, NDK"/>
    <property type="match status" value="1"/>
</dbReference>
<protein>
    <recommendedName>
        <fullName evidence="4">Nucleoside-diphosphate kinase</fullName>
    </recommendedName>
</protein>
<keyword evidence="3" id="KW-1185">Reference proteome</keyword>
<name>K0TFW0_THAOC</name>
<evidence type="ECO:0000313" key="3">
    <source>
        <dbReference type="Proteomes" id="UP000266841"/>
    </source>
</evidence>
<dbReference type="OrthoDB" id="2162449at2759"/>